<reference evidence="7 8" key="1">
    <citation type="submission" date="2014-06" db="EMBL/GenBank/DDBJ databases">
        <authorList>
            <person name="Swart Estienne"/>
        </authorList>
    </citation>
    <scope>NUCLEOTIDE SEQUENCE [LARGE SCALE GENOMIC DNA]</scope>
    <source>
        <strain evidence="7 8">130c</strain>
    </source>
</reference>
<dbReference type="OMA" id="HERCHAQ"/>
<evidence type="ECO:0000313" key="7">
    <source>
        <dbReference type="EMBL" id="CDW80393.1"/>
    </source>
</evidence>
<dbReference type="GO" id="GO:0000045">
    <property type="term" value="P:autophagosome assembly"/>
    <property type="evidence" value="ECO:0007669"/>
    <property type="project" value="TreeGrafter"/>
</dbReference>
<keyword evidence="1" id="KW-0808">Transferase</keyword>
<dbReference type="InterPro" id="IPR008271">
    <property type="entry name" value="Ser/Thr_kinase_AS"/>
</dbReference>
<protein>
    <submittedName>
        <fullName evidence="7">Protein kinase domain containing protein</fullName>
    </submittedName>
</protein>
<name>A0A078AHY4_STYLE</name>
<dbReference type="Pfam" id="PF00069">
    <property type="entry name" value="Pkinase"/>
    <property type="match status" value="1"/>
</dbReference>
<dbReference type="PANTHER" id="PTHR24348:SF22">
    <property type="entry name" value="NON-SPECIFIC SERINE_THREONINE PROTEIN KINASE"/>
    <property type="match status" value="1"/>
</dbReference>
<dbReference type="GO" id="GO:0005829">
    <property type="term" value="C:cytosol"/>
    <property type="evidence" value="ECO:0007669"/>
    <property type="project" value="TreeGrafter"/>
</dbReference>
<dbReference type="PANTHER" id="PTHR24348">
    <property type="entry name" value="SERINE/THREONINE-PROTEIN KINASE UNC-51-RELATED"/>
    <property type="match status" value="1"/>
</dbReference>
<evidence type="ECO:0000256" key="3">
    <source>
        <dbReference type="ARBA" id="ARBA00022777"/>
    </source>
</evidence>
<gene>
    <name evidence="7" type="primary">Contig17783.g18902</name>
    <name evidence="7" type="ORF">STYLEM_9391</name>
</gene>
<evidence type="ECO:0000256" key="2">
    <source>
        <dbReference type="ARBA" id="ARBA00022741"/>
    </source>
</evidence>
<dbReference type="EMBL" id="CCKQ01008925">
    <property type="protein sequence ID" value="CDW80393.1"/>
    <property type="molecule type" value="Genomic_DNA"/>
</dbReference>
<dbReference type="GO" id="GO:0000407">
    <property type="term" value="C:phagophore assembly site"/>
    <property type="evidence" value="ECO:0007669"/>
    <property type="project" value="TreeGrafter"/>
</dbReference>
<dbReference type="GO" id="GO:0005776">
    <property type="term" value="C:autophagosome"/>
    <property type="evidence" value="ECO:0007669"/>
    <property type="project" value="TreeGrafter"/>
</dbReference>
<feature type="binding site" evidence="5">
    <location>
        <position position="213"/>
    </location>
    <ligand>
        <name>ATP</name>
        <dbReference type="ChEBI" id="CHEBI:30616"/>
    </ligand>
</feature>
<evidence type="ECO:0000259" key="6">
    <source>
        <dbReference type="PROSITE" id="PS50011"/>
    </source>
</evidence>
<dbReference type="InParanoid" id="A0A078AHY4"/>
<dbReference type="OrthoDB" id="371082at2759"/>
<dbReference type="SMART" id="SM00220">
    <property type="entry name" value="S_TKc"/>
    <property type="match status" value="1"/>
</dbReference>
<dbReference type="PROSITE" id="PS00108">
    <property type="entry name" value="PROTEIN_KINASE_ST"/>
    <property type="match status" value="1"/>
</dbReference>
<dbReference type="PROSITE" id="PS00107">
    <property type="entry name" value="PROTEIN_KINASE_ATP"/>
    <property type="match status" value="1"/>
</dbReference>
<dbReference type="GO" id="GO:0016020">
    <property type="term" value="C:membrane"/>
    <property type="evidence" value="ECO:0007669"/>
    <property type="project" value="TreeGrafter"/>
</dbReference>
<dbReference type="SUPFAM" id="SSF56112">
    <property type="entry name" value="Protein kinase-like (PK-like)"/>
    <property type="match status" value="1"/>
</dbReference>
<dbReference type="AlphaFoldDB" id="A0A078AHY4"/>
<dbReference type="InterPro" id="IPR045269">
    <property type="entry name" value="Atg1-like"/>
</dbReference>
<dbReference type="InterPro" id="IPR000719">
    <property type="entry name" value="Prot_kinase_dom"/>
</dbReference>
<accession>A0A078AHY4</accession>
<feature type="domain" description="Protein kinase" evidence="6">
    <location>
        <begin position="174"/>
        <end position="435"/>
    </location>
</feature>
<dbReference type="GO" id="GO:0005524">
    <property type="term" value="F:ATP binding"/>
    <property type="evidence" value="ECO:0007669"/>
    <property type="project" value="UniProtKB-UniRule"/>
</dbReference>
<dbReference type="InterPro" id="IPR017441">
    <property type="entry name" value="Protein_kinase_ATP_BS"/>
</dbReference>
<dbReference type="InterPro" id="IPR011009">
    <property type="entry name" value="Kinase-like_dom_sf"/>
</dbReference>
<evidence type="ECO:0000256" key="4">
    <source>
        <dbReference type="ARBA" id="ARBA00022840"/>
    </source>
</evidence>
<evidence type="ECO:0000256" key="1">
    <source>
        <dbReference type="ARBA" id="ARBA00022679"/>
    </source>
</evidence>
<dbReference type="PROSITE" id="PS50011">
    <property type="entry name" value="PROTEIN_KINASE_DOM"/>
    <property type="match status" value="1"/>
</dbReference>
<dbReference type="Proteomes" id="UP000039865">
    <property type="component" value="Unassembled WGS sequence"/>
</dbReference>
<evidence type="ECO:0000313" key="8">
    <source>
        <dbReference type="Proteomes" id="UP000039865"/>
    </source>
</evidence>
<proteinExistence type="predicted"/>
<dbReference type="Gene3D" id="1.10.510.10">
    <property type="entry name" value="Transferase(Phosphotransferase) domain 1"/>
    <property type="match status" value="1"/>
</dbReference>
<keyword evidence="8" id="KW-1185">Reference proteome</keyword>
<keyword evidence="4 5" id="KW-0067">ATP-binding</keyword>
<keyword evidence="3 7" id="KW-0418">Kinase</keyword>
<dbReference type="GO" id="GO:0010506">
    <property type="term" value="P:regulation of autophagy"/>
    <property type="evidence" value="ECO:0007669"/>
    <property type="project" value="InterPro"/>
</dbReference>
<organism evidence="7 8">
    <name type="scientific">Stylonychia lemnae</name>
    <name type="common">Ciliate</name>
    <dbReference type="NCBI Taxonomy" id="5949"/>
    <lineage>
        <taxon>Eukaryota</taxon>
        <taxon>Sar</taxon>
        <taxon>Alveolata</taxon>
        <taxon>Ciliophora</taxon>
        <taxon>Intramacronucleata</taxon>
        <taxon>Spirotrichea</taxon>
        <taxon>Stichotrichia</taxon>
        <taxon>Sporadotrichida</taxon>
        <taxon>Oxytrichidae</taxon>
        <taxon>Stylonychinae</taxon>
        <taxon>Stylonychia</taxon>
    </lineage>
</organism>
<sequence length="596" mass="70150">MQSFSINQTMSHKSDLVNELRRKYGHQYQVISEAYLKCQNKKQHIQESNLRLGIFGLNRDGIIQQFSETKFDWKSDLKIYAIKQKITIENNSGEQKKTECQIKSSLNIPKFQFSIQYRSDSWTSNISSTQQQRSNQLKTENDIWSFSFHEYSDYNFWLEQLYPINFSDNIQDDYEIIKEIGKGNFAQVYLGKPLPHSPFKDNHEFVAIKRILKQNQEQSQIRQEIEAMQAMRRVPGLVQILQVYETKNSYHIVMELIKDGNLYTYIKSKKVLDRHQQEELIYQLLVGIKQMHLKGFVHRDIKPLNILMSQTTTGLQIKIADLGLCGKLTEEKKHFDSVCGTPGFMAPEIFRTLRYDQQSDIFSLGCIFYFILTQKLLISGSRFEDVLRYNRNFNIDKWNKEKLLCNKDEEFVSKFIQEDPMQRISIDEALIDEWFCDLKLRKLLRSTHNRSRSIIINNHDNKRQEKVGNLYNQNNFNFSSIKSKLRMGINKKNPQSILSKKVQLNFLESNEQLINLVQENCDLQAEIAPVKICKNELINPHLSNDVNEQILESTQDFDIINSINQQNQQNIPFNCYCHIKMSDLNGPVIKEKRIFI</sequence>
<keyword evidence="2 5" id="KW-0547">Nucleotide-binding</keyword>
<evidence type="ECO:0000256" key="5">
    <source>
        <dbReference type="PROSITE-ProRule" id="PRU10141"/>
    </source>
</evidence>
<dbReference type="GO" id="GO:0004674">
    <property type="term" value="F:protein serine/threonine kinase activity"/>
    <property type="evidence" value="ECO:0007669"/>
    <property type="project" value="InterPro"/>
</dbReference>